<keyword evidence="3" id="KW-0808">Transferase</keyword>
<dbReference type="STRING" id="1384056.N787_03235"/>
<dbReference type="AlphaFoldDB" id="A0A091AR61"/>
<feature type="domain" description="Phospholipid/glycerol acyltransferase" evidence="7">
    <location>
        <begin position="87"/>
        <end position="199"/>
    </location>
</feature>
<keyword evidence="9" id="KW-1185">Reference proteome</keyword>
<evidence type="ECO:0000256" key="2">
    <source>
        <dbReference type="ARBA" id="ARBA00022516"/>
    </source>
</evidence>
<protein>
    <recommendedName>
        <fullName evidence="7">Phospholipid/glycerol acyltransferase domain-containing protein</fullName>
    </recommendedName>
</protein>
<dbReference type="PANTHER" id="PTHR10434">
    <property type="entry name" value="1-ACYL-SN-GLYCEROL-3-PHOSPHATE ACYLTRANSFERASE"/>
    <property type="match status" value="1"/>
</dbReference>
<sequence>MSTQTQTARPAQDWRRPLRYLWRGPLLSLHLLVGLPLTLLMINPVSARIELRGERLDHRIIRWWSGTLMRIFGFRLRRYGTPLPGAALFVANHVSWIDIELMHSQRMMGFVAKAEIARWPLVGWVASRGGTIYHHRGSNDSLHGVMHQMVQRLEQGLAVGVFPEGRTTGGDAIGTFHARIFQPAVLANVPAQPVALKYGARGDAQTIVAFGPRENFLQNFLRLLGEPGRVAEVHFLEPVAASEDGRRRMAETCRERIIAAMAG</sequence>
<dbReference type="EMBL" id="AVCK01000044">
    <property type="protein sequence ID" value="KFN42678.1"/>
    <property type="molecule type" value="Genomic_DNA"/>
</dbReference>
<reference evidence="8 9" key="1">
    <citation type="submission" date="2013-09" db="EMBL/GenBank/DDBJ databases">
        <title>Genome sequencing of Arenimonas metalli.</title>
        <authorList>
            <person name="Chen F."/>
            <person name="Wang G."/>
        </authorList>
    </citation>
    <scope>NUCLEOTIDE SEQUENCE [LARGE SCALE GENOMIC DNA]</scope>
    <source>
        <strain evidence="8 9">CF5-1</strain>
    </source>
</reference>
<dbReference type="InterPro" id="IPR002123">
    <property type="entry name" value="Plipid/glycerol_acylTrfase"/>
</dbReference>
<keyword evidence="2" id="KW-0444">Lipid biosynthesis</keyword>
<evidence type="ECO:0000256" key="6">
    <source>
        <dbReference type="SAM" id="Phobius"/>
    </source>
</evidence>
<evidence type="ECO:0000256" key="3">
    <source>
        <dbReference type="ARBA" id="ARBA00022679"/>
    </source>
</evidence>
<dbReference type="GO" id="GO:0006654">
    <property type="term" value="P:phosphatidic acid biosynthetic process"/>
    <property type="evidence" value="ECO:0007669"/>
    <property type="project" value="TreeGrafter"/>
</dbReference>
<comment type="pathway">
    <text evidence="1">Lipid metabolism.</text>
</comment>
<dbReference type="PANTHER" id="PTHR10434:SF64">
    <property type="entry name" value="1-ACYL-SN-GLYCEROL-3-PHOSPHATE ACYLTRANSFERASE-RELATED"/>
    <property type="match status" value="1"/>
</dbReference>
<keyword evidence="4" id="KW-0443">Lipid metabolism</keyword>
<evidence type="ECO:0000256" key="1">
    <source>
        <dbReference type="ARBA" id="ARBA00005189"/>
    </source>
</evidence>
<dbReference type="Proteomes" id="UP000029393">
    <property type="component" value="Unassembled WGS sequence"/>
</dbReference>
<dbReference type="OrthoDB" id="9806880at2"/>
<feature type="transmembrane region" description="Helical" evidence="6">
    <location>
        <begin position="20"/>
        <end position="42"/>
    </location>
</feature>
<proteinExistence type="predicted"/>
<gene>
    <name evidence="8" type="ORF">N787_03235</name>
</gene>
<dbReference type="CDD" id="cd07989">
    <property type="entry name" value="LPLAT_AGPAT-like"/>
    <property type="match status" value="1"/>
</dbReference>
<keyword evidence="5" id="KW-0012">Acyltransferase</keyword>
<keyword evidence="6" id="KW-1133">Transmembrane helix</keyword>
<keyword evidence="6" id="KW-0472">Membrane</keyword>
<evidence type="ECO:0000259" key="7">
    <source>
        <dbReference type="SMART" id="SM00563"/>
    </source>
</evidence>
<evidence type="ECO:0000313" key="8">
    <source>
        <dbReference type="EMBL" id="KFN42678.1"/>
    </source>
</evidence>
<dbReference type="Pfam" id="PF01553">
    <property type="entry name" value="Acyltransferase"/>
    <property type="match status" value="1"/>
</dbReference>
<organism evidence="8 9">
    <name type="scientific">Arenimonas metalli CF5-1</name>
    <dbReference type="NCBI Taxonomy" id="1384056"/>
    <lineage>
        <taxon>Bacteria</taxon>
        <taxon>Pseudomonadati</taxon>
        <taxon>Pseudomonadota</taxon>
        <taxon>Gammaproteobacteria</taxon>
        <taxon>Lysobacterales</taxon>
        <taxon>Lysobacteraceae</taxon>
        <taxon>Arenimonas</taxon>
    </lineage>
</organism>
<evidence type="ECO:0000256" key="4">
    <source>
        <dbReference type="ARBA" id="ARBA00023098"/>
    </source>
</evidence>
<evidence type="ECO:0000313" key="9">
    <source>
        <dbReference type="Proteomes" id="UP000029393"/>
    </source>
</evidence>
<dbReference type="SUPFAM" id="SSF69593">
    <property type="entry name" value="Glycerol-3-phosphate (1)-acyltransferase"/>
    <property type="match status" value="1"/>
</dbReference>
<comment type="caution">
    <text evidence="8">The sequence shown here is derived from an EMBL/GenBank/DDBJ whole genome shotgun (WGS) entry which is preliminary data.</text>
</comment>
<dbReference type="eggNOG" id="COG0204">
    <property type="taxonomic scope" value="Bacteria"/>
</dbReference>
<name>A0A091AR61_9GAMM</name>
<evidence type="ECO:0000256" key="5">
    <source>
        <dbReference type="ARBA" id="ARBA00023315"/>
    </source>
</evidence>
<accession>A0A091AR61</accession>
<dbReference type="PATRIC" id="fig|1384056.3.peg.2160"/>
<keyword evidence="6" id="KW-0812">Transmembrane</keyword>
<dbReference type="SMART" id="SM00563">
    <property type="entry name" value="PlsC"/>
    <property type="match status" value="1"/>
</dbReference>
<dbReference type="GO" id="GO:0003841">
    <property type="term" value="F:1-acylglycerol-3-phosphate O-acyltransferase activity"/>
    <property type="evidence" value="ECO:0007669"/>
    <property type="project" value="TreeGrafter"/>
</dbReference>